<name>A0ABU7M273_9PROT</name>
<evidence type="ECO:0000256" key="3">
    <source>
        <dbReference type="ARBA" id="ARBA00022475"/>
    </source>
</evidence>
<evidence type="ECO:0000256" key="2">
    <source>
        <dbReference type="ARBA" id="ARBA00022448"/>
    </source>
</evidence>
<evidence type="ECO:0000313" key="14">
    <source>
        <dbReference type="Proteomes" id="UP001310692"/>
    </source>
</evidence>
<protein>
    <recommendedName>
        <fullName evidence="9">Protein translocase subunit SecD</fullName>
    </recommendedName>
</protein>
<comment type="subunit">
    <text evidence="9">Forms a complex with SecF. Part of the essential Sec protein translocation apparatus which comprises SecA, SecYEG and auxiliary proteins SecDF-YajC and YidC.</text>
</comment>
<feature type="transmembrane region" description="Helical" evidence="9">
    <location>
        <begin position="510"/>
        <end position="534"/>
    </location>
</feature>
<feature type="transmembrane region" description="Helical" evidence="9">
    <location>
        <begin position="440"/>
        <end position="461"/>
    </location>
</feature>
<dbReference type="Pfam" id="PF07549">
    <property type="entry name" value="Sec_GG"/>
    <property type="match status" value="1"/>
</dbReference>
<evidence type="ECO:0000256" key="5">
    <source>
        <dbReference type="ARBA" id="ARBA00022927"/>
    </source>
</evidence>
<dbReference type="NCBIfam" id="TIGR01129">
    <property type="entry name" value="secD"/>
    <property type="match status" value="1"/>
</dbReference>
<proteinExistence type="inferred from homology"/>
<dbReference type="SUPFAM" id="SSF82866">
    <property type="entry name" value="Multidrug efflux transporter AcrB transmembrane domain"/>
    <property type="match status" value="1"/>
</dbReference>
<comment type="caution">
    <text evidence="13">The sequence shown here is derived from an EMBL/GenBank/DDBJ whole genome shotgun (WGS) entry which is preliminary data.</text>
</comment>
<keyword evidence="4 9" id="KW-0812">Transmembrane</keyword>
<feature type="transmembrane region" description="Helical" evidence="9">
    <location>
        <begin position="482"/>
        <end position="504"/>
    </location>
</feature>
<dbReference type="EMBL" id="JAZDRO010000007">
    <property type="protein sequence ID" value="MEE2567632.1"/>
    <property type="molecule type" value="Genomic_DNA"/>
</dbReference>
<dbReference type="PANTHER" id="PTHR30081">
    <property type="entry name" value="PROTEIN-EXPORT MEMBRANE PROTEIN SEC"/>
    <property type="match status" value="1"/>
</dbReference>
<evidence type="ECO:0000259" key="10">
    <source>
        <dbReference type="Pfam" id="PF02355"/>
    </source>
</evidence>
<feature type="domain" description="SecDF P1 head subdomain" evidence="12">
    <location>
        <begin position="253"/>
        <end position="365"/>
    </location>
</feature>
<keyword evidence="8 9" id="KW-0472">Membrane</keyword>
<keyword evidence="2 9" id="KW-0813">Transport</keyword>
<evidence type="ECO:0000256" key="4">
    <source>
        <dbReference type="ARBA" id="ARBA00022692"/>
    </source>
</evidence>
<dbReference type="Pfam" id="PF02355">
    <property type="entry name" value="SecD_SecF_C"/>
    <property type="match status" value="1"/>
</dbReference>
<keyword evidence="6 9" id="KW-1133">Transmembrane helix</keyword>
<dbReference type="InterPro" id="IPR022813">
    <property type="entry name" value="SecD/SecF_arch_bac"/>
</dbReference>
<dbReference type="Pfam" id="PF22599">
    <property type="entry name" value="SecDF_P1_head"/>
    <property type="match status" value="1"/>
</dbReference>
<dbReference type="Gene3D" id="1.20.1640.10">
    <property type="entry name" value="Multidrug efflux transporter AcrB transmembrane domain"/>
    <property type="match status" value="1"/>
</dbReference>
<dbReference type="Proteomes" id="UP001310692">
    <property type="component" value="Unassembled WGS sequence"/>
</dbReference>
<accession>A0ABU7M273</accession>
<dbReference type="RefSeq" id="WP_330197200.1">
    <property type="nucleotide sequence ID" value="NZ_JAZDRO010000007.1"/>
</dbReference>
<dbReference type="PANTHER" id="PTHR30081:SF1">
    <property type="entry name" value="PROTEIN TRANSLOCASE SUBUNIT SECD"/>
    <property type="match status" value="1"/>
</dbReference>
<keyword evidence="7 9" id="KW-0811">Translocation</keyword>
<dbReference type="NCBIfam" id="TIGR00916">
    <property type="entry name" value="2A0604s01"/>
    <property type="match status" value="1"/>
</dbReference>
<comment type="caution">
    <text evidence="9">Lacks conserved residue(s) required for the propagation of feature annotation.</text>
</comment>
<dbReference type="InterPro" id="IPR048634">
    <property type="entry name" value="SecD_SecF_C"/>
</dbReference>
<gene>
    <name evidence="9 13" type="primary">secD</name>
    <name evidence="13" type="ORF">V0U35_13185</name>
</gene>
<evidence type="ECO:0000256" key="9">
    <source>
        <dbReference type="HAMAP-Rule" id="MF_01463"/>
    </source>
</evidence>
<dbReference type="Gene3D" id="3.30.70.3400">
    <property type="match status" value="2"/>
</dbReference>
<evidence type="ECO:0000259" key="11">
    <source>
        <dbReference type="Pfam" id="PF21760"/>
    </source>
</evidence>
<dbReference type="InterPro" id="IPR048631">
    <property type="entry name" value="SecD_1st"/>
</dbReference>
<feature type="domain" description="Protein export membrane protein SecD/SecF C-terminal" evidence="10">
    <location>
        <begin position="370"/>
        <end position="538"/>
    </location>
</feature>
<keyword evidence="14" id="KW-1185">Reference proteome</keyword>
<dbReference type="HAMAP" id="MF_01463_B">
    <property type="entry name" value="SecD_B"/>
    <property type="match status" value="1"/>
</dbReference>
<dbReference type="InterPro" id="IPR054384">
    <property type="entry name" value="SecDF_P1_head"/>
</dbReference>
<sequence length="548" mass="58307">MLYFARWKLLFIFAVIAIGLLYAVPNLVPESQRFEMRNGEVTEEAQGVWRFLPHDSVRLGLDLRGGSHLVFEVDMEEVRANRLEGLLEEARVALRQDPAIITPRPAIVGGEVVVRVNDAADLDPAYERLQRLSQPIGNPATGGGTARTADIRRDGAENTIRIAITDAALDDVQRRTVQQSVEVIRRRIDATGTTEPTIAPQGDQRVLVQVPGENDPQRIIDLVGQTAAMSFHMVDPTVSIGPDGQGRTPPGVEILPQDNPAEPFLAVQRRALVSGENLTNAVSTTNQSGQPAVSFTFDTTGAQAFGRATQQNVGQRFAIVLDGVIISAPVIRSPIIGGSGIIEGNFTFETANDLAILLQAGALPASLTPVEQRTVGPGLGQDSIEKGEIAILVGFVAVIIFMLLAYGMFGAFSTAALLVNVILILGALTGLGATLTLPGIAGIILTIGMAVDANVLIFERIREESRAGRSPANAVETGYSKALSAILDANITTFIAAAVLYMLGAGPVRGFAVTLGIGIITSVFTAFLLSRLFVAMWIKGVKPKTLPI</sequence>
<dbReference type="InterPro" id="IPR005791">
    <property type="entry name" value="SecD"/>
</dbReference>
<feature type="transmembrane region" description="Helical" evidence="9">
    <location>
        <begin position="389"/>
        <end position="409"/>
    </location>
</feature>
<evidence type="ECO:0000256" key="6">
    <source>
        <dbReference type="ARBA" id="ARBA00022989"/>
    </source>
</evidence>
<dbReference type="InterPro" id="IPR022646">
    <property type="entry name" value="SecD/SecF_CS"/>
</dbReference>
<dbReference type="Gene3D" id="3.30.1360.200">
    <property type="match status" value="1"/>
</dbReference>
<organism evidence="13 14">
    <name type="scientific">Hyphobacterium marinum</name>
    <dbReference type="NCBI Taxonomy" id="3116574"/>
    <lineage>
        <taxon>Bacteria</taxon>
        <taxon>Pseudomonadati</taxon>
        <taxon>Pseudomonadota</taxon>
        <taxon>Alphaproteobacteria</taxon>
        <taxon>Maricaulales</taxon>
        <taxon>Maricaulaceae</taxon>
        <taxon>Hyphobacterium</taxon>
    </lineage>
</organism>
<keyword evidence="5 9" id="KW-0653">Protein transport</keyword>
<comment type="similarity">
    <text evidence="9">Belongs to the SecD/SecF family. SecD subfamily.</text>
</comment>
<dbReference type="InterPro" id="IPR055344">
    <property type="entry name" value="SecD_SecF_C_bact"/>
</dbReference>
<evidence type="ECO:0000313" key="13">
    <source>
        <dbReference type="EMBL" id="MEE2567632.1"/>
    </source>
</evidence>
<feature type="transmembrane region" description="Helical" evidence="9">
    <location>
        <begin position="416"/>
        <end position="434"/>
    </location>
</feature>
<comment type="function">
    <text evidence="9">Part of the Sec protein translocase complex. Interacts with the SecYEG preprotein conducting channel. SecDF uses the proton motive force (PMF) to complete protein translocation after the ATP-dependent function of SecA.</text>
</comment>
<evidence type="ECO:0000256" key="1">
    <source>
        <dbReference type="ARBA" id="ARBA00004651"/>
    </source>
</evidence>
<keyword evidence="3 9" id="KW-1003">Cell membrane</keyword>
<reference evidence="13 14" key="1">
    <citation type="submission" date="2024-01" db="EMBL/GenBank/DDBJ databases">
        <title>Hyphobacterium bacterium isolated from marine sediment.</title>
        <authorList>
            <person name="Zhao S."/>
        </authorList>
    </citation>
    <scope>NUCLEOTIDE SEQUENCE [LARGE SCALE GENOMIC DNA]</scope>
    <source>
        <strain evidence="13 14">Y60-23</strain>
    </source>
</reference>
<evidence type="ECO:0000256" key="8">
    <source>
        <dbReference type="ARBA" id="ARBA00023136"/>
    </source>
</evidence>
<comment type="subcellular location">
    <subcellularLocation>
        <location evidence="1 9">Cell membrane</location>
        <topology evidence="1 9">Multi-pass membrane protein</topology>
    </subcellularLocation>
</comment>
<evidence type="ECO:0000259" key="12">
    <source>
        <dbReference type="Pfam" id="PF22599"/>
    </source>
</evidence>
<feature type="domain" description="Protein translocase subunit SecDF P1" evidence="11">
    <location>
        <begin position="177"/>
        <end position="235"/>
    </location>
</feature>
<evidence type="ECO:0000256" key="7">
    <source>
        <dbReference type="ARBA" id="ARBA00023010"/>
    </source>
</evidence>
<dbReference type="Pfam" id="PF21760">
    <property type="entry name" value="SecD_1st"/>
    <property type="match status" value="1"/>
</dbReference>